<reference evidence="1 2" key="1">
    <citation type="submission" date="2018-01" db="EMBL/GenBank/DDBJ databases">
        <title>Cryobacterium sp. nov., from glaciers in China.</title>
        <authorList>
            <person name="Liu Q."/>
            <person name="Xin Y.-H."/>
        </authorList>
    </citation>
    <scope>NUCLEOTIDE SEQUENCE [LARGE SCALE GENOMIC DNA]</scope>
    <source>
        <strain evidence="1 2">TMB1-8</strain>
    </source>
</reference>
<dbReference type="AlphaFoldDB" id="A0A2S3ZJJ4"/>
<name>A0A2S3ZJJ4_9MICO</name>
<gene>
    <name evidence="1" type="ORF">C3B59_06705</name>
</gene>
<evidence type="ECO:0000313" key="2">
    <source>
        <dbReference type="Proteomes" id="UP000237104"/>
    </source>
</evidence>
<accession>A0A2S3ZJJ4</accession>
<comment type="caution">
    <text evidence="1">The sequence shown here is derived from an EMBL/GenBank/DDBJ whole genome shotgun (WGS) entry which is preliminary data.</text>
</comment>
<protein>
    <submittedName>
        <fullName evidence="1">Uncharacterized protein</fullName>
    </submittedName>
</protein>
<dbReference type="Proteomes" id="UP000237104">
    <property type="component" value="Unassembled WGS sequence"/>
</dbReference>
<organism evidence="1 2">
    <name type="scientific">Cryobacterium zongtaii</name>
    <dbReference type="NCBI Taxonomy" id="1259217"/>
    <lineage>
        <taxon>Bacteria</taxon>
        <taxon>Bacillati</taxon>
        <taxon>Actinomycetota</taxon>
        <taxon>Actinomycetes</taxon>
        <taxon>Micrococcales</taxon>
        <taxon>Microbacteriaceae</taxon>
        <taxon>Cryobacterium</taxon>
    </lineage>
</organism>
<evidence type="ECO:0000313" key="1">
    <source>
        <dbReference type="EMBL" id="POH68199.1"/>
    </source>
</evidence>
<proteinExistence type="predicted"/>
<dbReference type="PROSITE" id="PS51257">
    <property type="entry name" value="PROKAR_LIPOPROTEIN"/>
    <property type="match status" value="1"/>
</dbReference>
<dbReference type="EMBL" id="PPXF01000030">
    <property type="protein sequence ID" value="POH68199.1"/>
    <property type="molecule type" value="Genomic_DNA"/>
</dbReference>
<sequence length="129" mass="14552">MRIRQAIHGLASGSACIEEIYGGRTFVSDLRDLISVKNDQRAYGDELAKFLRLAGSYERDVNLPVAFWRQLPFFHFHIVYRDHDCRDVGELVIQIANNWADLNICNSALDNNLADFGQLISGFHGIVVG</sequence>